<name>A0A542SNV4_9MICO</name>
<dbReference type="AlphaFoldDB" id="A0A542SNV4"/>
<proteinExistence type="predicted"/>
<dbReference type="RefSeq" id="WP_142111601.1">
    <property type="nucleotide sequence ID" value="NZ_BAAATB010000002.1"/>
</dbReference>
<evidence type="ECO:0000313" key="2">
    <source>
        <dbReference type="EMBL" id="TQK76300.1"/>
    </source>
</evidence>
<evidence type="ECO:0000256" key="1">
    <source>
        <dbReference type="SAM" id="MobiDB-lite"/>
    </source>
</evidence>
<dbReference type="OrthoDB" id="5145224at2"/>
<keyword evidence="3" id="KW-1185">Reference proteome</keyword>
<evidence type="ECO:0000313" key="3">
    <source>
        <dbReference type="Proteomes" id="UP000316181"/>
    </source>
</evidence>
<dbReference type="Proteomes" id="UP000316181">
    <property type="component" value="Unassembled WGS sequence"/>
</dbReference>
<organism evidence="2 3">
    <name type="scientific">Rarobacter incanus</name>
    <dbReference type="NCBI Taxonomy" id="153494"/>
    <lineage>
        <taxon>Bacteria</taxon>
        <taxon>Bacillati</taxon>
        <taxon>Actinomycetota</taxon>
        <taxon>Actinomycetes</taxon>
        <taxon>Micrococcales</taxon>
        <taxon>Rarobacteraceae</taxon>
        <taxon>Rarobacter</taxon>
    </lineage>
</organism>
<dbReference type="EMBL" id="VFNV01000001">
    <property type="protein sequence ID" value="TQK76300.1"/>
    <property type="molecule type" value="Genomic_DNA"/>
</dbReference>
<reference evidence="2 3" key="1">
    <citation type="submission" date="2019-06" db="EMBL/GenBank/DDBJ databases">
        <title>Sequencing the genomes of 1000 actinobacteria strains.</title>
        <authorList>
            <person name="Klenk H.-P."/>
        </authorList>
    </citation>
    <scope>NUCLEOTIDE SEQUENCE [LARGE SCALE GENOMIC DNA]</scope>
    <source>
        <strain evidence="2 3">DSM 10596</strain>
    </source>
</reference>
<feature type="compositionally biased region" description="Basic and acidic residues" evidence="1">
    <location>
        <begin position="180"/>
        <end position="191"/>
    </location>
</feature>
<protein>
    <submittedName>
        <fullName evidence="2">Uncharacterized protein</fullName>
    </submittedName>
</protein>
<feature type="region of interest" description="Disordered" evidence="1">
    <location>
        <begin position="164"/>
        <end position="191"/>
    </location>
</feature>
<accession>A0A542SNV4</accession>
<comment type="caution">
    <text evidence="2">The sequence shown here is derived from an EMBL/GenBank/DDBJ whole genome shotgun (WGS) entry which is preliminary data.</text>
</comment>
<sequence length="274" mass="30704">MSEEQQSQKRPKGRSPAYPAISLEKAIQRVRQLYARDKQYEIPVTSLPEIWGYASLNGPAGLTISALKKFGLVNDEGTKDERRISVTDSAVHILNHPSSDARTEAIKDAALLPPIHREMWETYGAHLPSDANLLWRLTREQGFTETGAKEFIREWRETMEFAELGKHEEADPSSRTSQHIGDDEKPLHQDDLVVPDTPRDSLEREVVSPVQQFDTEARDTAPVQSYPIPIALHGRPPVVISGAFPLSAPEWAQFKAVLDAMRPVLVRDELGGDE</sequence>
<gene>
    <name evidence="2" type="ORF">FB389_0963</name>
</gene>